<dbReference type="AlphaFoldDB" id="A0A6U2HP73"/>
<sequence length="132" mass="15337">MLYFAFPDTIDGALRERKDNNDDNKNDEEAYLDFVREGLREQIARSRRCDERSYKKHTGSSNRRRSKRRRLTPSIEEKDNEVPSARSQNSEGDIRADDAMQQSQGRPEREGEENLANCNTSDESHLSQRGDD</sequence>
<accession>A0A6U2HP73</accession>
<organism evidence="3">
    <name type="scientific">Pseudictyota dubia</name>
    <dbReference type="NCBI Taxonomy" id="2749911"/>
    <lineage>
        <taxon>Eukaryota</taxon>
        <taxon>Sar</taxon>
        <taxon>Stramenopiles</taxon>
        <taxon>Ochrophyta</taxon>
        <taxon>Bacillariophyta</taxon>
        <taxon>Mediophyceae</taxon>
        <taxon>Biddulphiophycidae</taxon>
        <taxon>Eupodiscales</taxon>
        <taxon>Odontellaceae</taxon>
        <taxon>Pseudictyota</taxon>
    </lineage>
</organism>
<protein>
    <submittedName>
        <fullName evidence="3">Uncharacterized protein</fullName>
    </submittedName>
</protein>
<dbReference type="EMBL" id="HBED01042814">
    <property type="protein sequence ID" value="CAD8323123.1"/>
    <property type="molecule type" value="Transcribed_RNA"/>
</dbReference>
<evidence type="ECO:0000313" key="2">
    <source>
        <dbReference type="EMBL" id="CAD8323123.1"/>
    </source>
</evidence>
<name>A0A6U2HP73_9STRA</name>
<feature type="region of interest" description="Disordered" evidence="1">
    <location>
        <begin position="45"/>
        <end position="132"/>
    </location>
</feature>
<dbReference type="EMBL" id="HBED01042825">
    <property type="protein sequence ID" value="CAD8323129.1"/>
    <property type="molecule type" value="Transcribed_RNA"/>
</dbReference>
<gene>
    <name evidence="2" type="ORF">TDUB1175_LOCUS21541</name>
    <name evidence="3" type="ORF">TDUB1175_LOCUS21547</name>
</gene>
<evidence type="ECO:0000313" key="3">
    <source>
        <dbReference type="EMBL" id="CAD8323129.1"/>
    </source>
</evidence>
<reference evidence="3" key="1">
    <citation type="submission" date="2021-01" db="EMBL/GenBank/DDBJ databases">
        <authorList>
            <person name="Corre E."/>
            <person name="Pelletier E."/>
            <person name="Niang G."/>
            <person name="Scheremetjew M."/>
            <person name="Finn R."/>
            <person name="Kale V."/>
            <person name="Holt S."/>
            <person name="Cochrane G."/>
            <person name="Meng A."/>
            <person name="Brown T."/>
            <person name="Cohen L."/>
        </authorList>
    </citation>
    <scope>NUCLEOTIDE SEQUENCE</scope>
    <source>
        <strain evidence="3">CCMP147</strain>
    </source>
</reference>
<feature type="compositionally biased region" description="Basic and acidic residues" evidence="1">
    <location>
        <begin position="122"/>
        <end position="132"/>
    </location>
</feature>
<feature type="compositionally biased region" description="Basic residues" evidence="1">
    <location>
        <begin position="54"/>
        <end position="71"/>
    </location>
</feature>
<evidence type="ECO:0000256" key="1">
    <source>
        <dbReference type="SAM" id="MobiDB-lite"/>
    </source>
</evidence>
<proteinExistence type="predicted"/>